<protein>
    <submittedName>
        <fullName evidence="1">Uncharacterized protein</fullName>
    </submittedName>
</protein>
<sequence>MAAAEEDCDLFGVQASGMIIVFGDRDIRNILIGVPISALLQALSINITR</sequence>
<comment type="caution">
    <text evidence="1">The sequence shown here is derived from an EMBL/GenBank/DDBJ whole genome shotgun (WGS) entry which is preliminary data.</text>
</comment>
<dbReference type="RefSeq" id="WP_157761879.1">
    <property type="nucleotide sequence ID" value="NZ_JWJE02000002.1"/>
</dbReference>
<dbReference type="EMBL" id="JWIR02000012">
    <property type="protein sequence ID" value="KKB42455.1"/>
    <property type="molecule type" value="Genomic_DNA"/>
</dbReference>
<organism evidence="1 2">
    <name type="scientific">Bacillus thermotolerans</name>
    <name type="common">Quasibacillus thermotolerans</name>
    <dbReference type="NCBI Taxonomy" id="1221996"/>
    <lineage>
        <taxon>Bacteria</taxon>
        <taxon>Bacillati</taxon>
        <taxon>Bacillota</taxon>
        <taxon>Bacilli</taxon>
        <taxon>Bacillales</taxon>
        <taxon>Bacillaceae</taxon>
        <taxon>Bacillus</taxon>
    </lineage>
</organism>
<reference evidence="1" key="1">
    <citation type="submission" date="2015-02" db="EMBL/GenBank/DDBJ databases">
        <title>Genome Assembly of Bacillaceae bacterium MTCC 8252.</title>
        <authorList>
            <person name="Verma A."/>
            <person name="Khatri I."/>
            <person name="Mual P."/>
            <person name="Subramanian S."/>
            <person name="Krishnamurthi S."/>
        </authorList>
    </citation>
    <scope>NUCLEOTIDE SEQUENCE [LARGE SCALE GENOMIC DNA]</scope>
    <source>
        <strain evidence="1">MTCC 8252</strain>
    </source>
</reference>
<dbReference type="AlphaFoldDB" id="A0A0F5I023"/>
<name>A0A0F5I023_BACTR</name>
<accession>A0A0F5I023</accession>
<accession>A0A0F5IAV1</accession>
<dbReference type="Proteomes" id="UP000031563">
    <property type="component" value="Unassembled WGS sequence"/>
</dbReference>
<proteinExistence type="predicted"/>
<evidence type="ECO:0000313" key="2">
    <source>
        <dbReference type="Proteomes" id="UP000031563"/>
    </source>
</evidence>
<gene>
    <name evidence="1" type="ORF">QY95_00304</name>
</gene>
<evidence type="ECO:0000313" key="1">
    <source>
        <dbReference type="EMBL" id="KKB42455.1"/>
    </source>
</evidence>
<dbReference type="STRING" id="1221996.QY95_00304"/>
<keyword evidence="2" id="KW-1185">Reference proteome</keyword>